<keyword evidence="10" id="KW-1185">Reference proteome</keyword>
<dbReference type="Proteomes" id="UP001500902">
    <property type="component" value="Unassembled WGS sequence"/>
</dbReference>
<feature type="transmembrane region" description="Helical" evidence="7">
    <location>
        <begin position="598"/>
        <end position="618"/>
    </location>
</feature>
<feature type="domain" description="Metallo-beta-lactamase" evidence="8">
    <location>
        <begin position="692"/>
        <end position="891"/>
    </location>
</feature>
<dbReference type="PANTHER" id="PTHR30619:SF1">
    <property type="entry name" value="RECOMBINATION PROTEIN 2"/>
    <property type="match status" value="1"/>
</dbReference>
<dbReference type="SUPFAM" id="SSF56281">
    <property type="entry name" value="Metallo-hydrolase/oxidoreductase"/>
    <property type="match status" value="1"/>
</dbReference>
<feature type="transmembrane region" description="Helical" evidence="7">
    <location>
        <begin position="630"/>
        <end position="648"/>
    </location>
</feature>
<feature type="region of interest" description="Disordered" evidence="6">
    <location>
        <begin position="485"/>
        <end position="524"/>
    </location>
</feature>
<accession>A0ABP7DH94</accession>
<dbReference type="Pfam" id="PF00753">
    <property type="entry name" value="Lactamase_B"/>
    <property type="match status" value="1"/>
</dbReference>
<dbReference type="Pfam" id="PF03772">
    <property type="entry name" value="Competence"/>
    <property type="match status" value="2"/>
</dbReference>
<evidence type="ECO:0000256" key="4">
    <source>
        <dbReference type="ARBA" id="ARBA00022989"/>
    </source>
</evidence>
<evidence type="ECO:0000256" key="1">
    <source>
        <dbReference type="ARBA" id="ARBA00004651"/>
    </source>
</evidence>
<feature type="compositionally biased region" description="Basic and acidic residues" evidence="6">
    <location>
        <begin position="485"/>
        <end position="515"/>
    </location>
</feature>
<evidence type="ECO:0000256" key="5">
    <source>
        <dbReference type="ARBA" id="ARBA00023136"/>
    </source>
</evidence>
<evidence type="ECO:0000313" key="10">
    <source>
        <dbReference type="Proteomes" id="UP001500902"/>
    </source>
</evidence>
<dbReference type="InterPro" id="IPR052159">
    <property type="entry name" value="Competence_DNA_uptake"/>
</dbReference>
<feature type="transmembrane region" description="Helical" evidence="7">
    <location>
        <begin position="563"/>
        <end position="591"/>
    </location>
</feature>
<comment type="subcellular location">
    <subcellularLocation>
        <location evidence="1">Cell membrane</location>
        <topology evidence="1">Multi-pass membrane protein</topology>
    </subcellularLocation>
</comment>
<gene>
    <name evidence="9" type="ORF">GCM10022224_083930</name>
</gene>
<proteinExistence type="predicted"/>
<dbReference type="SMART" id="SM00849">
    <property type="entry name" value="Lactamase_B"/>
    <property type="match status" value="1"/>
</dbReference>
<evidence type="ECO:0000256" key="7">
    <source>
        <dbReference type="SAM" id="Phobius"/>
    </source>
</evidence>
<keyword evidence="4 7" id="KW-1133">Transmembrane helix</keyword>
<evidence type="ECO:0000256" key="2">
    <source>
        <dbReference type="ARBA" id="ARBA00022475"/>
    </source>
</evidence>
<evidence type="ECO:0000313" key="9">
    <source>
        <dbReference type="EMBL" id="GAA3705682.1"/>
    </source>
</evidence>
<evidence type="ECO:0000256" key="3">
    <source>
        <dbReference type="ARBA" id="ARBA00022692"/>
    </source>
</evidence>
<dbReference type="CDD" id="cd07731">
    <property type="entry name" value="ComA-like_MBL-fold"/>
    <property type="match status" value="1"/>
</dbReference>
<evidence type="ECO:0000259" key="8">
    <source>
        <dbReference type="SMART" id="SM00849"/>
    </source>
</evidence>
<keyword evidence="3 7" id="KW-0812">Transmembrane</keyword>
<feature type="transmembrane region" description="Helical" evidence="7">
    <location>
        <begin position="269"/>
        <end position="286"/>
    </location>
</feature>
<feature type="compositionally biased region" description="Basic and acidic residues" evidence="6">
    <location>
        <begin position="361"/>
        <end position="374"/>
    </location>
</feature>
<dbReference type="Gene3D" id="3.60.15.10">
    <property type="entry name" value="Ribonuclease Z/Hydroxyacylglutathione hydrolase-like"/>
    <property type="match status" value="1"/>
</dbReference>
<feature type="transmembrane region" description="Helical" evidence="7">
    <location>
        <begin position="655"/>
        <end position="675"/>
    </location>
</feature>
<evidence type="ECO:0000256" key="6">
    <source>
        <dbReference type="SAM" id="MobiDB-lite"/>
    </source>
</evidence>
<feature type="transmembrane region" description="Helical" evidence="7">
    <location>
        <begin position="224"/>
        <end position="240"/>
    </location>
</feature>
<organism evidence="9 10">
    <name type="scientific">Nonomuraea antimicrobica</name>
    <dbReference type="NCBI Taxonomy" id="561173"/>
    <lineage>
        <taxon>Bacteria</taxon>
        <taxon>Bacillati</taxon>
        <taxon>Actinomycetota</taxon>
        <taxon>Actinomycetes</taxon>
        <taxon>Streptosporangiales</taxon>
        <taxon>Streptosporangiaceae</taxon>
        <taxon>Nonomuraea</taxon>
    </lineage>
</organism>
<dbReference type="InterPro" id="IPR035681">
    <property type="entry name" value="ComA-like_MBL"/>
</dbReference>
<dbReference type="InterPro" id="IPR001279">
    <property type="entry name" value="Metallo-B-lactamas"/>
</dbReference>
<dbReference type="InterPro" id="IPR036866">
    <property type="entry name" value="RibonucZ/Hydroxyglut_hydro"/>
</dbReference>
<keyword evidence="5 7" id="KW-0472">Membrane</keyword>
<keyword evidence="2" id="KW-1003">Cell membrane</keyword>
<sequence length="938" mass="100161">MAFRVHAVTTGPAADLAHRNAFITAQIALTDDPKRRPNGTMRFAQESYVISATLEIIQTSTTRQSVNVPITVFATGRSWSALLPTQQVEVTGRLAKPTHGTLAAAFLLVRDPPRVLTPPSTLQTAAGALRSGLRSAADVLPPEQRGLLPGLVVGDVSRMDPQVTSDLREAGLSHLNAVSGANLAIVAGAALALSRLIGLPLPLRAAFAALAMLAFTVVARPSPSVLRALLMGLAAAVAMGTGRSKDGVAALSATVLFLVLFAPELARSYGFALSVTATAGILILAPRWRDRLTTPRDEETDSAPAPTRSTDEQPKGGPDAKGTARTPSRMAAEGLWTPPPKGNRRAAAESTSATDEILEEAGDRPEAPPDEPRRANIPTLLNRTPRQQLPEHETHLRYRDLETHQEHHALEKHRTYRELTTHPRHQELATHPRHQELAAHPGHREMTMHPGDRELAMHPGHPELAVHPELEMCQGHHEPEMCQGHGELEECRRGRGSEGRDTRPDRENHEPPDHAKRQRGPDGVGCRRWRLPRWIAEAVAVPTAAQVAVTPVLVLMSGQVTPVAVIANLLVAPAVAPATLLGFGAALVAPLWPDGARLLVIPAGYAVGWIVTVARWAVNLPFATVPWPAGLAGLALLLLAVAVAIPILRRRAWRAVAVTVAAAVLVAVLVVRPIAGHWPPRNWLMVMCDVGQGDGLVVSAGPGRGVVVDTGPDPIAMDRCLRRVGVDDVPLLVLTHPHADHVDGLPGVLRNRRVGAVVVGPPVTGGRADDRISAVLRQHRIPEGTVAPGTRWRFGPSEVTVLAPDPARGEMNGLGEGSAINNSSVVLHVRWRAGSILLGGDLETEAQDELLHRLTVRADILKTPHHGSNRQSPAFLASLGARTALISVGADNDYGHPATSTLRLLHRLGLTVYRTDQSGDLAIVEGEDGRMAIVPRGP</sequence>
<name>A0ABP7DH94_9ACTN</name>
<feature type="transmembrane region" description="Helical" evidence="7">
    <location>
        <begin position="534"/>
        <end position="557"/>
    </location>
</feature>
<feature type="transmembrane region" description="Helical" evidence="7">
    <location>
        <begin position="201"/>
        <end position="218"/>
    </location>
</feature>
<dbReference type="InterPro" id="IPR004477">
    <property type="entry name" value="ComEC_N"/>
</dbReference>
<comment type="caution">
    <text evidence="9">The sequence shown here is derived from an EMBL/GenBank/DDBJ whole genome shotgun (WGS) entry which is preliminary data.</text>
</comment>
<protein>
    <recommendedName>
        <fullName evidence="8">Metallo-beta-lactamase domain-containing protein</fullName>
    </recommendedName>
</protein>
<reference evidence="10" key="1">
    <citation type="journal article" date="2019" name="Int. J. Syst. Evol. Microbiol.">
        <title>The Global Catalogue of Microorganisms (GCM) 10K type strain sequencing project: providing services to taxonomists for standard genome sequencing and annotation.</title>
        <authorList>
            <consortium name="The Broad Institute Genomics Platform"/>
            <consortium name="The Broad Institute Genome Sequencing Center for Infectious Disease"/>
            <person name="Wu L."/>
            <person name="Ma J."/>
        </authorList>
    </citation>
    <scope>NUCLEOTIDE SEQUENCE [LARGE SCALE GENOMIC DNA]</scope>
    <source>
        <strain evidence="10">JCM 16904</strain>
    </source>
</reference>
<dbReference type="PANTHER" id="PTHR30619">
    <property type="entry name" value="DNA INTERNALIZATION/COMPETENCE PROTEIN COMEC/REC2"/>
    <property type="match status" value="1"/>
</dbReference>
<dbReference type="NCBIfam" id="TIGR00360">
    <property type="entry name" value="ComEC_N-term"/>
    <property type="match status" value="1"/>
</dbReference>
<feature type="region of interest" description="Disordered" evidence="6">
    <location>
        <begin position="293"/>
        <end position="387"/>
    </location>
</feature>
<dbReference type="EMBL" id="BAAAZP010000187">
    <property type="protein sequence ID" value="GAA3705682.1"/>
    <property type="molecule type" value="Genomic_DNA"/>
</dbReference>